<feature type="transmembrane region" description="Helical" evidence="1">
    <location>
        <begin position="105"/>
        <end position="121"/>
    </location>
</feature>
<keyword evidence="4" id="KW-1185">Reference proteome</keyword>
<dbReference type="PIRSF" id="PIRSF019083">
    <property type="entry name" value="UCP019083_VanZ"/>
    <property type="match status" value="1"/>
</dbReference>
<dbReference type="RefSeq" id="WP_204518819.1">
    <property type="nucleotide sequence ID" value="NZ_BAABIN010000014.1"/>
</dbReference>
<feature type="transmembrane region" description="Helical" evidence="1">
    <location>
        <begin position="81"/>
        <end position="98"/>
    </location>
</feature>
<gene>
    <name evidence="3" type="ORF">JOD01_002705</name>
</gene>
<feature type="domain" description="VanZ-like" evidence="2">
    <location>
        <begin position="11"/>
        <end position="154"/>
    </location>
</feature>
<evidence type="ECO:0000256" key="1">
    <source>
        <dbReference type="SAM" id="Phobius"/>
    </source>
</evidence>
<keyword evidence="1" id="KW-1133">Transmembrane helix</keyword>
<dbReference type="InterPro" id="IPR016747">
    <property type="entry name" value="Phosphotransbutyrylase"/>
</dbReference>
<accession>A0A939BV41</accession>
<sequence length="175" mass="20298">MNRKKRWIDSILVLVLLLGLFYSSSQPYENQDIRGNISQLIPDAESVGERLDGFSFTYGHSEVSVEEDGVAGYIEFFVRKGTHFCTFALLTLLFYRLLRNWYHPPVALPWSGLLAVLAAVLDEWHQTFTPHRTGIITDILLDSTGMFTMLLLILGWRTYRKNRTRTRFGRKQLRP</sequence>
<keyword evidence="1" id="KW-0812">Transmembrane</keyword>
<dbReference type="InterPro" id="IPR006976">
    <property type="entry name" value="VanZ-like"/>
</dbReference>
<dbReference type="AlphaFoldDB" id="A0A939BV41"/>
<organism evidence="3 4">
    <name type="scientific">Brevibacillus fulvus</name>
    <dbReference type="NCBI Taxonomy" id="1125967"/>
    <lineage>
        <taxon>Bacteria</taxon>
        <taxon>Bacillati</taxon>
        <taxon>Bacillota</taxon>
        <taxon>Bacilli</taxon>
        <taxon>Bacillales</taxon>
        <taxon>Paenibacillaceae</taxon>
        <taxon>Brevibacillus</taxon>
    </lineage>
</organism>
<evidence type="ECO:0000313" key="4">
    <source>
        <dbReference type="Proteomes" id="UP000717624"/>
    </source>
</evidence>
<dbReference type="EMBL" id="JAFBEB010000009">
    <property type="protein sequence ID" value="MBM7591079.1"/>
    <property type="molecule type" value="Genomic_DNA"/>
</dbReference>
<reference evidence="3" key="1">
    <citation type="submission" date="2021-01" db="EMBL/GenBank/DDBJ databases">
        <title>Genomic Encyclopedia of Type Strains, Phase IV (KMG-IV): sequencing the most valuable type-strain genomes for metagenomic binning, comparative biology and taxonomic classification.</title>
        <authorList>
            <person name="Goeker M."/>
        </authorList>
    </citation>
    <scope>NUCLEOTIDE SEQUENCE</scope>
    <source>
        <strain evidence="3">DSM 25523</strain>
    </source>
</reference>
<protein>
    <submittedName>
        <fullName evidence="3">VanZ family protein</fullName>
    </submittedName>
</protein>
<proteinExistence type="predicted"/>
<name>A0A939BV41_9BACL</name>
<evidence type="ECO:0000259" key="2">
    <source>
        <dbReference type="Pfam" id="PF04892"/>
    </source>
</evidence>
<dbReference type="NCBIfam" id="NF037970">
    <property type="entry name" value="vanZ_1"/>
    <property type="match status" value="1"/>
</dbReference>
<dbReference type="Proteomes" id="UP000717624">
    <property type="component" value="Unassembled WGS sequence"/>
</dbReference>
<dbReference type="Pfam" id="PF04892">
    <property type="entry name" value="VanZ"/>
    <property type="match status" value="1"/>
</dbReference>
<keyword evidence="1" id="KW-0472">Membrane</keyword>
<feature type="transmembrane region" description="Helical" evidence="1">
    <location>
        <begin position="133"/>
        <end position="156"/>
    </location>
</feature>
<comment type="caution">
    <text evidence="3">The sequence shown here is derived from an EMBL/GenBank/DDBJ whole genome shotgun (WGS) entry which is preliminary data.</text>
</comment>
<evidence type="ECO:0000313" key="3">
    <source>
        <dbReference type="EMBL" id="MBM7591079.1"/>
    </source>
</evidence>